<organism evidence="8">
    <name type="scientific">Meiothermus ruber</name>
    <dbReference type="NCBI Taxonomy" id="277"/>
    <lineage>
        <taxon>Bacteria</taxon>
        <taxon>Thermotogati</taxon>
        <taxon>Deinococcota</taxon>
        <taxon>Deinococci</taxon>
        <taxon>Thermales</taxon>
        <taxon>Thermaceae</taxon>
        <taxon>Meiothermus</taxon>
    </lineage>
</organism>
<dbReference type="SUPFAM" id="SSF142823">
    <property type="entry name" value="ComB-like"/>
    <property type="match status" value="1"/>
</dbReference>
<evidence type="ECO:0000256" key="3">
    <source>
        <dbReference type="ARBA" id="ARBA00012953"/>
    </source>
</evidence>
<name>A0A7C3HA07_MEIRU</name>
<dbReference type="Pfam" id="PF04029">
    <property type="entry name" value="2-ph_phosp"/>
    <property type="match status" value="1"/>
</dbReference>
<dbReference type="PANTHER" id="PTHR37311">
    <property type="entry name" value="2-PHOSPHOSULFOLACTATE PHOSPHATASE-RELATED"/>
    <property type="match status" value="1"/>
</dbReference>
<keyword evidence="6" id="KW-0460">Magnesium</keyword>
<dbReference type="InterPro" id="IPR005238">
    <property type="entry name" value="ComB-like"/>
</dbReference>
<dbReference type="GO" id="GO:0050532">
    <property type="term" value="F:2-phosphosulfolactate phosphatase activity"/>
    <property type="evidence" value="ECO:0007669"/>
    <property type="project" value="UniProtKB-EC"/>
</dbReference>
<comment type="catalytic activity">
    <reaction evidence="7">
        <text>(2R)-O-phospho-3-sulfolactate + H2O = (2R)-3-sulfolactate + phosphate</text>
        <dbReference type="Rhea" id="RHEA:23416"/>
        <dbReference type="ChEBI" id="CHEBI:15377"/>
        <dbReference type="ChEBI" id="CHEBI:15597"/>
        <dbReference type="ChEBI" id="CHEBI:43474"/>
        <dbReference type="ChEBI" id="CHEBI:58738"/>
        <dbReference type="EC" id="3.1.3.71"/>
    </reaction>
</comment>
<dbReference type="Gene3D" id="3.90.1560.10">
    <property type="entry name" value="ComB-like"/>
    <property type="match status" value="1"/>
</dbReference>
<dbReference type="GO" id="GO:0050545">
    <property type="term" value="F:sulfopyruvate decarboxylase activity"/>
    <property type="evidence" value="ECO:0007669"/>
    <property type="project" value="TreeGrafter"/>
</dbReference>
<dbReference type="EMBL" id="DSWI01000010">
    <property type="protein sequence ID" value="HFG19777.1"/>
    <property type="molecule type" value="Genomic_DNA"/>
</dbReference>
<dbReference type="GO" id="GO:0000287">
    <property type="term" value="F:magnesium ion binding"/>
    <property type="evidence" value="ECO:0007669"/>
    <property type="project" value="InterPro"/>
</dbReference>
<dbReference type="AlphaFoldDB" id="A0A7C3HA07"/>
<evidence type="ECO:0000256" key="1">
    <source>
        <dbReference type="ARBA" id="ARBA00001946"/>
    </source>
</evidence>
<accession>A0A7C3HA07</accession>
<reference evidence="8" key="1">
    <citation type="journal article" date="2020" name="mSystems">
        <title>Genome- and Community-Level Interaction Insights into Carbon Utilization and Element Cycling Functions of Hydrothermarchaeota in Hydrothermal Sediment.</title>
        <authorList>
            <person name="Zhou Z."/>
            <person name="Liu Y."/>
            <person name="Xu W."/>
            <person name="Pan J."/>
            <person name="Luo Z.H."/>
            <person name="Li M."/>
        </authorList>
    </citation>
    <scope>NUCLEOTIDE SEQUENCE [LARGE SCALE GENOMIC DNA]</scope>
    <source>
        <strain evidence="8">SpSt-524</strain>
    </source>
</reference>
<proteinExistence type="inferred from homology"/>
<protein>
    <recommendedName>
        <fullName evidence="4">Probable 2-phosphosulfolactate phosphatase</fullName>
        <ecNumber evidence="3">3.1.3.71</ecNumber>
    </recommendedName>
</protein>
<sequence length="244" mass="25981">MTLRVDVIPKPPYPQPVLVVDVFYGSVVGALLSSGAREVWVAKSVRAAQILAEGGGLLLGEQEGFPPEGFHAGVSLQILPGLGVKGKTCVLLAPPLAETLEQVPLESTLAYLRNARAVVAYATEQNIGTVVAATQARLEPSLANTVAAGFIAKRLHQSLGGVGDLQGGGRMAMALLKSFPDPQESLVQSDMGEQLYRAGRSEELALSSLVSVDELTPKLKQVKRLEARQYGLTKDRFGFCFQAR</sequence>
<dbReference type="InterPro" id="IPR036702">
    <property type="entry name" value="ComB-like_sf"/>
</dbReference>
<evidence type="ECO:0000313" key="8">
    <source>
        <dbReference type="EMBL" id="HFG19777.1"/>
    </source>
</evidence>
<comment type="similarity">
    <text evidence="2">Belongs to the ComB family.</text>
</comment>
<evidence type="ECO:0000256" key="2">
    <source>
        <dbReference type="ARBA" id="ARBA00009997"/>
    </source>
</evidence>
<comment type="cofactor">
    <cofactor evidence="1">
        <name>Mg(2+)</name>
        <dbReference type="ChEBI" id="CHEBI:18420"/>
    </cofactor>
</comment>
<evidence type="ECO:0000256" key="6">
    <source>
        <dbReference type="ARBA" id="ARBA00022842"/>
    </source>
</evidence>
<evidence type="ECO:0000256" key="5">
    <source>
        <dbReference type="ARBA" id="ARBA00022801"/>
    </source>
</evidence>
<keyword evidence="5 8" id="KW-0378">Hydrolase</keyword>
<comment type="caution">
    <text evidence="8">The sequence shown here is derived from an EMBL/GenBank/DDBJ whole genome shotgun (WGS) entry which is preliminary data.</text>
</comment>
<evidence type="ECO:0000256" key="4">
    <source>
        <dbReference type="ARBA" id="ARBA00021948"/>
    </source>
</evidence>
<dbReference type="PANTHER" id="PTHR37311:SF1">
    <property type="entry name" value="2-PHOSPHOSULFOLACTATE PHOSPHATASE-RELATED"/>
    <property type="match status" value="1"/>
</dbReference>
<evidence type="ECO:0000256" key="7">
    <source>
        <dbReference type="ARBA" id="ARBA00033711"/>
    </source>
</evidence>
<dbReference type="EC" id="3.1.3.71" evidence="3"/>
<gene>
    <name evidence="8" type="ORF">ENS82_03520</name>
</gene>